<protein>
    <submittedName>
        <fullName evidence="1">Uncharacterized protein</fullName>
    </submittedName>
</protein>
<name>A0A0L8HJ29_OCTBM</name>
<reference evidence="1" key="1">
    <citation type="submission" date="2015-07" db="EMBL/GenBank/DDBJ databases">
        <title>MeaNS - Measles Nucleotide Surveillance Program.</title>
        <authorList>
            <person name="Tran T."/>
            <person name="Druce J."/>
        </authorList>
    </citation>
    <scope>NUCLEOTIDE SEQUENCE</scope>
    <source>
        <strain evidence="1">UCB-OBI-ISO-001</strain>
        <tissue evidence="1">Gonad</tissue>
    </source>
</reference>
<accession>A0A0L8HJ29</accession>
<dbReference type="EMBL" id="KQ418104">
    <property type="protein sequence ID" value="KOF88795.1"/>
    <property type="molecule type" value="Genomic_DNA"/>
</dbReference>
<evidence type="ECO:0000313" key="1">
    <source>
        <dbReference type="EMBL" id="KOF88795.1"/>
    </source>
</evidence>
<gene>
    <name evidence="1" type="ORF">OCBIM_22014224mg</name>
</gene>
<organism evidence="1">
    <name type="scientific">Octopus bimaculoides</name>
    <name type="common">California two-spotted octopus</name>
    <dbReference type="NCBI Taxonomy" id="37653"/>
    <lineage>
        <taxon>Eukaryota</taxon>
        <taxon>Metazoa</taxon>
        <taxon>Spiralia</taxon>
        <taxon>Lophotrochozoa</taxon>
        <taxon>Mollusca</taxon>
        <taxon>Cephalopoda</taxon>
        <taxon>Coleoidea</taxon>
        <taxon>Octopodiformes</taxon>
        <taxon>Octopoda</taxon>
        <taxon>Incirrata</taxon>
        <taxon>Octopodidae</taxon>
        <taxon>Octopus</taxon>
    </lineage>
</organism>
<sequence length="57" mass="6306">MEKNGDQGKQVKMFVDTLALSLILALDEYTQCIPLNKSASTSAYCCLRSEAPRLSRP</sequence>
<proteinExistence type="predicted"/>
<dbReference type="AlphaFoldDB" id="A0A0L8HJ29"/>